<dbReference type="AlphaFoldDB" id="A0A8C6E5D5"/>
<reference evidence="1" key="1">
    <citation type="submission" date="2025-08" db="UniProtKB">
        <authorList>
            <consortium name="Ensembl"/>
        </authorList>
    </citation>
    <scope>IDENTIFICATION</scope>
</reference>
<dbReference type="SUPFAM" id="SSF53067">
    <property type="entry name" value="Actin-like ATPase domain"/>
    <property type="match status" value="1"/>
</dbReference>
<dbReference type="GeneTree" id="ENSGT00940000163598"/>
<keyword evidence="2" id="KW-1185">Reference proteome</keyword>
<dbReference type="Proteomes" id="UP000694544">
    <property type="component" value="Unplaced"/>
</dbReference>
<sequence length="116" mass="12439">MPLGLLCRHSLGPYQDMAAVVIDTGTGFTKCGLAGEDHVLSVLPSRVQLLQHPVQGQPRYTPELSTAESLCLFCLPARATPAHRVNRIQISLGDSNRGYGVMPLPTAILVPNSTMC</sequence>
<dbReference type="Ensembl" id="ENSMMST00000027356.1">
    <property type="protein sequence ID" value="ENSMMSP00000024767.1"/>
    <property type="gene ID" value="ENSMMSG00000018620.1"/>
</dbReference>
<name>A0A8C6E5D5_MOSMO</name>
<evidence type="ECO:0000313" key="1">
    <source>
        <dbReference type="Ensembl" id="ENSMMSP00000024767.1"/>
    </source>
</evidence>
<protein>
    <submittedName>
        <fullName evidence="1">Uncharacterized protein</fullName>
    </submittedName>
</protein>
<reference evidence="1" key="2">
    <citation type="submission" date="2025-09" db="UniProtKB">
        <authorList>
            <consortium name="Ensembl"/>
        </authorList>
    </citation>
    <scope>IDENTIFICATION</scope>
</reference>
<accession>A0A8C6E5D5</accession>
<organism evidence="1 2">
    <name type="scientific">Moschus moschiferus</name>
    <name type="common">Siberian musk deer</name>
    <name type="synonym">Moschus sibiricus</name>
    <dbReference type="NCBI Taxonomy" id="68415"/>
    <lineage>
        <taxon>Eukaryota</taxon>
        <taxon>Metazoa</taxon>
        <taxon>Chordata</taxon>
        <taxon>Craniata</taxon>
        <taxon>Vertebrata</taxon>
        <taxon>Euteleostomi</taxon>
        <taxon>Mammalia</taxon>
        <taxon>Eutheria</taxon>
        <taxon>Laurasiatheria</taxon>
        <taxon>Artiodactyla</taxon>
        <taxon>Ruminantia</taxon>
        <taxon>Pecora</taxon>
        <taxon>Moschidae</taxon>
        <taxon>Moschus</taxon>
    </lineage>
</organism>
<dbReference type="Gene3D" id="3.30.420.40">
    <property type="match status" value="1"/>
</dbReference>
<proteinExistence type="predicted"/>
<evidence type="ECO:0000313" key="2">
    <source>
        <dbReference type="Proteomes" id="UP000694544"/>
    </source>
</evidence>
<dbReference type="InterPro" id="IPR043129">
    <property type="entry name" value="ATPase_NBD"/>
</dbReference>